<keyword evidence="1" id="KW-1133">Transmembrane helix</keyword>
<evidence type="ECO:0000313" key="3">
    <source>
        <dbReference type="EMBL" id="TYP80435.1"/>
    </source>
</evidence>
<evidence type="ECO:0000313" key="4">
    <source>
        <dbReference type="Proteomes" id="UP000034156"/>
    </source>
</evidence>
<keyword evidence="1" id="KW-0472">Membrane</keyword>
<reference evidence="2 4" key="2">
    <citation type="journal article" date="2016" name="Genome Announc.">
        <title>Genome Sequence of Nitrosomonas communis Strain Nm2, a Mesophilic Ammonia-Oxidizing Bacterium Isolated from Mediterranean Soil.</title>
        <authorList>
            <person name="Kozlowski J.A."/>
            <person name="Kits K.D."/>
            <person name="Stein L.Y."/>
        </authorList>
    </citation>
    <scope>NUCLEOTIDE SEQUENCE [LARGE SCALE GENOMIC DNA]</scope>
    <source>
        <strain evidence="2 4">Nm2</strain>
    </source>
</reference>
<evidence type="ECO:0000256" key="1">
    <source>
        <dbReference type="SAM" id="Phobius"/>
    </source>
</evidence>
<protein>
    <submittedName>
        <fullName evidence="2">Uncharacterized protein</fullName>
    </submittedName>
</protein>
<proteinExistence type="predicted"/>
<evidence type="ECO:0000313" key="2">
    <source>
        <dbReference type="EMBL" id="AKH38281.1"/>
    </source>
</evidence>
<reference evidence="4" key="1">
    <citation type="submission" date="2015-05" db="EMBL/GenBank/DDBJ databases">
        <title>Draft genome of Nitrosomonas communis strain Nm2.</title>
        <authorList>
            <person name="Kozlowski J.A."/>
            <person name="Kits K.D."/>
            <person name="Stein L.Y."/>
        </authorList>
    </citation>
    <scope>NUCLEOTIDE SEQUENCE [LARGE SCALE GENOMIC DNA]</scope>
    <source>
        <strain evidence="4">Nm2</strain>
    </source>
</reference>
<keyword evidence="1" id="KW-0812">Transmembrane</keyword>
<dbReference type="KEGG" id="nco:AAW31_11525"/>
<reference evidence="3 5" key="3">
    <citation type="submission" date="2019-07" db="EMBL/GenBank/DDBJ databases">
        <title>Active sludge and wastewater microbial communities from Klosterneuburg, Austria.</title>
        <authorList>
            <person name="Wagner M."/>
        </authorList>
    </citation>
    <scope>NUCLEOTIDE SEQUENCE [LARGE SCALE GENOMIC DNA]</scope>
    <source>
        <strain evidence="3 5">Nm2</strain>
    </source>
</reference>
<sequence length="192" mass="21782">MLDGAITSYYLERTAGYNGILSCELTYCHNRMNMKPSRRVAIGSLVAVLLVLLCQSCYADAVVDKDRIVQMALKGTMEAKKTPTILVVRYKVLAAPEQEHSMIQIIFSPIKLNTDDRIITQKQEDWMSENTLGWITHHPPARQGQTGEVRLSIPLPVRETAEQHFVLFRMLPVHPEGKLEKSRLQITSVHLE</sequence>
<dbReference type="EMBL" id="VNHT01000059">
    <property type="protein sequence ID" value="TYP80435.1"/>
    <property type="molecule type" value="Genomic_DNA"/>
</dbReference>
<feature type="transmembrane region" description="Helical" evidence="1">
    <location>
        <begin position="40"/>
        <end position="61"/>
    </location>
</feature>
<gene>
    <name evidence="2" type="ORF">AAW31_11525</name>
    <name evidence="3" type="ORF">BCL69_105911</name>
</gene>
<dbReference type="AlphaFoldDB" id="A0A0F7KFL1"/>
<evidence type="ECO:0000313" key="5">
    <source>
        <dbReference type="Proteomes" id="UP000324176"/>
    </source>
</evidence>
<dbReference type="Proteomes" id="UP000324176">
    <property type="component" value="Unassembled WGS sequence"/>
</dbReference>
<accession>A0A0F7KFL1</accession>
<dbReference type="EMBL" id="CP011451">
    <property type="protein sequence ID" value="AKH38281.1"/>
    <property type="molecule type" value="Genomic_DNA"/>
</dbReference>
<dbReference type="Proteomes" id="UP000034156">
    <property type="component" value="Chromosome"/>
</dbReference>
<dbReference type="PATRIC" id="fig|44574.3.peg.2806"/>
<organism evidence="2 4">
    <name type="scientific">Nitrosomonas communis</name>
    <dbReference type="NCBI Taxonomy" id="44574"/>
    <lineage>
        <taxon>Bacteria</taxon>
        <taxon>Pseudomonadati</taxon>
        <taxon>Pseudomonadota</taxon>
        <taxon>Betaproteobacteria</taxon>
        <taxon>Nitrosomonadales</taxon>
        <taxon>Nitrosomonadaceae</taxon>
        <taxon>Nitrosomonas</taxon>
    </lineage>
</organism>
<keyword evidence="4" id="KW-1185">Reference proteome</keyword>
<name>A0A0F7KFL1_9PROT</name>